<accession>A0ABT6UTZ4</accession>
<evidence type="ECO:0000259" key="2">
    <source>
        <dbReference type="PROSITE" id="PS51084"/>
    </source>
</evidence>
<dbReference type="EC" id="2.1.1.-" evidence="3"/>
<keyword evidence="4" id="KW-1185">Reference proteome</keyword>
<reference evidence="4" key="1">
    <citation type="submission" date="2023-07" db="EMBL/GenBank/DDBJ databases">
        <title>Genome-based characterization of strain KMM 296 and proposal for reclassification of Cobetia litoralis and Cobetia pacifica, and emended description of the species Cobetia amphilecti and Cobetia marina.</title>
        <authorList>
            <person name="Balabanova L."/>
            <person name="Nedashkovskaya O."/>
        </authorList>
    </citation>
    <scope>NUCLEOTIDE SEQUENCE [LARGE SCALE GENOMIC DNA]</scope>
    <source>
        <strain evidence="4">NRIC 0815</strain>
    </source>
</reference>
<dbReference type="GO" id="GO:0032259">
    <property type="term" value="P:methylation"/>
    <property type="evidence" value="ECO:0007669"/>
    <property type="project" value="UniProtKB-KW"/>
</dbReference>
<sequence length="142" mass="16007">MTPFSLHPQLDADTHFVADLPLCTVRLMNDARYPWLVLIPRRDAIREIYELDSSAQQQLWQETTQLGELLMTVSGGEKLNIGALGNMVPQLHMHVIARRSDDEAWPGPVWGVGTAEPHDNEALTVLVDTLRMKIAELPSYSY</sequence>
<dbReference type="PROSITE" id="PS51084">
    <property type="entry name" value="HIT_2"/>
    <property type="match status" value="1"/>
</dbReference>
<evidence type="ECO:0000313" key="3">
    <source>
        <dbReference type="EMBL" id="MDI5885254.1"/>
    </source>
</evidence>
<dbReference type="Proteomes" id="UP001229025">
    <property type="component" value="Unassembled WGS sequence"/>
</dbReference>
<gene>
    <name evidence="3" type="ORF">QLT01_12915</name>
</gene>
<dbReference type="EMBL" id="JASCSA010000010">
    <property type="protein sequence ID" value="MDI5885254.1"/>
    <property type="molecule type" value="Genomic_DNA"/>
</dbReference>
<dbReference type="Gene3D" id="3.30.428.10">
    <property type="entry name" value="HIT-like"/>
    <property type="match status" value="1"/>
</dbReference>
<feature type="domain" description="HIT" evidence="2">
    <location>
        <begin position="36"/>
        <end position="105"/>
    </location>
</feature>
<dbReference type="Pfam" id="PF01230">
    <property type="entry name" value="HIT"/>
    <property type="match status" value="1"/>
</dbReference>
<dbReference type="InterPro" id="IPR026026">
    <property type="entry name" value="HIT_Hint"/>
</dbReference>
<comment type="caution">
    <text evidence="3">The sequence shown here is derived from an EMBL/GenBank/DDBJ whole genome shotgun (WGS) entry which is preliminary data.</text>
</comment>
<dbReference type="InterPro" id="IPR011146">
    <property type="entry name" value="HIT-like"/>
</dbReference>
<protein>
    <submittedName>
        <fullName evidence="3">HIT family protein</fullName>
        <ecNumber evidence="3">2.1.1.-</ecNumber>
    </submittedName>
</protein>
<proteinExistence type="predicted"/>
<evidence type="ECO:0000313" key="4">
    <source>
        <dbReference type="Proteomes" id="UP001229025"/>
    </source>
</evidence>
<name>A0ABT6UTZ4_9GAMM</name>
<evidence type="ECO:0000256" key="1">
    <source>
        <dbReference type="PROSITE-ProRule" id="PRU00464"/>
    </source>
</evidence>
<dbReference type="SUPFAM" id="SSF54197">
    <property type="entry name" value="HIT-like"/>
    <property type="match status" value="1"/>
</dbReference>
<dbReference type="InterPro" id="IPR036265">
    <property type="entry name" value="HIT-like_sf"/>
</dbReference>
<dbReference type="RefSeq" id="WP_279839178.1">
    <property type="nucleotide sequence ID" value="NZ_JASCSA010000010.1"/>
</dbReference>
<organism evidence="3 4">
    <name type="scientific">Cobetia amphilecti</name>
    <dbReference type="NCBI Taxonomy" id="1055104"/>
    <lineage>
        <taxon>Bacteria</taxon>
        <taxon>Pseudomonadati</taxon>
        <taxon>Pseudomonadota</taxon>
        <taxon>Gammaproteobacteria</taxon>
        <taxon>Oceanospirillales</taxon>
        <taxon>Halomonadaceae</taxon>
        <taxon>Cobetia</taxon>
    </lineage>
</organism>
<keyword evidence="3" id="KW-0489">Methyltransferase</keyword>
<comment type="caution">
    <text evidence="1">Lacks conserved residue(s) required for the propagation of feature annotation.</text>
</comment>
<dbReference type="GO" id="GO:0008168">
    <property type="term" value="F:methyltransferase activity"/>
    <property type="evidence" value="ECO:0007669"/>
    <property type="project" value="UniProtKB-KW"/>
</dbReference>
<dbReference type="PIRSF" id="PIRSF000714">
    <property type="entry name" value="HIT"/>
    <property type="match status" value="1"/>
</dbReference>
<keyword evidence="3" id="KW-0808">Transferase</keyword>